<dbReference type="Gene3D" id="1.10.260.40">
    <property type="entry name" value="lambda repressor-like DNA-binding domains"/>
    <property type="match status" value="1"/>
</dbReference>
<evidence type="ECO:0000259" key="2">
    <source>
        <dbReference type="PROSITE" id="PS50943"/>
    </source>
</evidence>
<dbReference type="InterPro" id="IPR010359">
    <property type="entry name" value="IrrE_HExxH"/>
</dbReference>
<dbReference type="AlphaFoldDB" id="A0AAX0YQU2"/>
<dbReference type="Pfam" id="PF06114">
    <property type="entry name" value="Peptidase_M78"/>
    <property type="match status" value="1"/>
</dbReference>
<dbReference type="Proteomes" id="UP000240728">
    <property type="component" value="Unassembled WGS sequence"/>
</dbReference>
<dbReference type="Pfam" id="PF13560">
    <property type="entry name" value="HTH_31"/>
    <property type="match status" value="1"/>
</dbReference>
<proteinExistence type="inferred from homology"/>
<reference evidence="3 4" key="1">
    <citation type="submission" date="2018-01" db="EMBL/GenBank/DDBJ databases">
        <title>Whole genome sequencing of Histamine producing bacteria.</title>
        <authorList>
            <person name="Butler K."/>
        </authorList>
    </citation>
    <scope>NUCLEOTIDE SEQUENCE [LARGE SCALE GENOMIC DNA]</scope>
    <source>
        <strain evidence="3 4">A1-4</strain>
    </source>
</reference>
<dbReference type="SUPFAM" id="SSF47413">
    <property type="entry name" value="lambda repressor-like DNA-binding domains"/>
    <property type="match status" value="1"/>
</dbReference>
<name>A0AAX0YQU2_9GAMM</name>
<dbReference type="GO" id="GO:0003677">
    <property type="term" value="F:DNA binding"/>
    <property type="evidence" value="ECO:0007669"/>
    <property type="project" value="InterPro"/>
</dbReference>
<dbReference type="RefSeq" id="WP_045044075.1">
    <property type="nucleotide sequence ID" value="NZ_JZTB01000052.1"/>
</dbReference>
<evidence type="ECO:0000256" key="1">
    <source>
        <dbReference type="ARBA" id="ARBA00007227"/>
    </source>
</evidence>
<comment type="caution">
    <text evidence="3">The sequence shown here is derived from an EMBL/GenBank/DDBJ whole genome shotgun (WGS) entry which is preliminary data.</text>
</comment>
<feature type="domain" description="HTH cro/C1-type" evidence="2">
    <location>
        <begin position="10"/>
        <end position="64"/>
    </location>
</feature>
<evidence type="ECO:0000313" key="4">
    <source>
        <dbReference type="Proteomes" id="UP000240728"/>
    </source>
</evidence>
<dbReference type="PANTHER" id="PTHR43236:SF1">
    <property type="entry name" value="BLL7220 PROTEIN"/>
    <property type="match status" value="1"/>
</dbReference>
<comment type="similarity">
    <text evidence="1">Belongs to the short-chain fatty acyl-CoA assimilation regulator (ScfR) family.</text>
</comment>
<dbReference type="PROSITE" id="PS50943">
    <property type="entry name" value="HTH_CROC1"/>
    <property type="match status" value="1"/>
</dbReference>
<dbReference type="CDD" id="cd00093">
    <property type="entry name" value="HTH_XRE"/>
    <property type="match status" value="1"/>
</dbReference>
<dbReference type="EMBL" id="PYOZ01000016">
    <property type="protein sequence ID" value="PSX43438.1"/>
    <property type="molecule type" value="Genomic_DNA"/>
</dbReference>
<dbReference type="InterPro" id="IPR001387">
    <property type="entry name" value="Cro/C1-type_HTH"/>
</dbReference>
<dbReference type="InterPro" id="IPR052345">
    <property type="entry name" value="Rad_response_metalloprotease"/>
</dbReference>
<accession>A0AAX0YQU2</accession>
<dbReference type="SMART" id="SM00530">
    <property type="entry name" value="HTH_XRE"/>
    <property type="match status" value="1"/>
</dbReference>
<sequence length="374" mass="42209">MFEFFVGERLRLARTLKGYTLQDVGDAVSASRQSIHQYEGDARTPPDDVVGALAEFLGVTINFFYMPLSGDVKAEQCHFRKRKTTPVVVTNRVLSYSTVLEQLVGILHENLELPENRFNLIESTKIPELTAPIIEKVAEGARQYWGLPLDAPIDDMIDVAENAGAIVTCFDGVSDKVDALSVNRKYPIIIRNNAKGSVCRLRFDVAHECGHLVMHNGIETGCKRTEKEADMFASAFLFPRDAFAVEFPACLTPRGISWNRLYDLKQRWKMSARAIVYRAHFLGFISAQQYRSANVWFSKTGQTKSERRDELIPIETPHVMNQAIDILKEDLGINFYMLSQKLGITPETLSEITGIEYTSKPESPFDDVVVPFNF</sequence>
<dbReference type="Gene3D" id="1.10.10.2910">
    <property type="match status" value="1"/>
</dbReference>
<keyword evidence="4" id="KW-1185">Reference proteome</keyword>
<dbReference type="PANTHER" id="PTHR43236">
    <property type="entry name" value="ANTITOXIN HIGA1"/>
    <property type="match status" value="1"/>
</dbReference>
<protein>
    <submittedName>
        <fullName evidence="3">ImmA/IrrE family metallo-endopeptidase</fullName>
    </submittedName>
</protein>
<organism evidence="3 4">
    <name type="scientific">Photobacterium kishitanii</name>
    <dbReference type="NCBI Taxonomy" id="318456"/>
    <lineage>
        <taxon>Bacteria</taxon>
        <taxon>Pseudomonadati</taxon>
        <taxon>Pseudomonadota</taxon>
        <taxon>Gammaproteobacteria</taxon>
        <taxon>Vibrionales</taxon>
        <taxon>Vibrionaceae</taxon>
        <taxon>Photobacterium</taxon>
    </lineage>
</organism>
<gene>
    <name evidence="3" type="ORF">C0W53_18635</name>
</gene>
<evidence type="ECO:0000313" key="3">
    <source>
        <dbReference type="EMBL" id="PSX43438.1"/>
    </source>
</evidence>
<dbReference type="InterPro" id="IPR010982">
    <property type="entry name" value="Lambda_DNA-bd_dom_sf"/>
</dbReference>